<reference evidence="2 3" key="1">
    <citation type="journal article" date="2021" name="BMC Genomics">
        <title>Datura genome reveals duplications of psychoactive alkaloid biosynthetic genes and high mutation rate following tissue culture.</title>
        <authorList>
            <person name="Rajewski A."/>
            <person name="Carter-House D."/>
            <person name="Stajich J."/>
            <person name="Litt A."/>
        </authorList>
    </citation>
    <scope>NUCLEOTIDE SEQUENCE [LARGE SCALE GENOMIC DNA]</scope>
    <source>
        <strain evidence="2">AR-01</strain>
    </source>
</reference>
<keyword evidence="1" id="KW-1133">Transmembrane helix</keyword>
<sequence>MIKCFLYFLSTCTSIFFFCYQLPQYLHINFLFLLPTSSVLAHQFSFSVTNGVVLPHLHISFMFLYMKANGAEFYLSKGNMNLGIGVTMLFMCTLCNCNRFLFGRSFDIPLYPLPYRLAN</sequence>
<feature type="transmembrane region" description="Helical" evidence="1">
    <location>
        <begin position="5"/>
        <end position="23"/>
    </location>
</feature>
<keyword evidence="1" id="KW-0472">Membrane</keyword>
<evidence type="ECO:0000313" key="2">
    <source>
        <dbReference type="EMBL" id="MCE3051442.1"/>
    </source>
</evidence>
<proteinExistence type="predicted"/>
<comment type="caution">
    <text evidence="2">The sequence shown here is derived from an EMBL/GenBank/DDBJ whole genome shotgun (WGS) entry which is preliminary data.</text>
</comment>
<keyword evidence="3" id="KW-1185">Reference proteome</keyword>
<keyword evidence="1" id="KW-0812">Transmembrane</keyword>
<accession>A0ABS8WNL5</accession>
<feature type="transmembrane region" description="Helical" evidence="1">
    <location>
        <begin position="78"/>
        <end position="102"/>
    </location>
</feature>
<protein>
    <submittedName>
        <fullName evidence="2">Uncharacterized protein</fullName>
    </submittedName>
</protein>
<dbReference type="Proteomes" id="UP000823775">
    <property type="component" value="Unassembled WGS sequence"/>
</dbReference>
<evidence type="ECO:0000313" key="3">
    <source>
        <dbReference type="Proteomes" id="UP000823775"/>
    </source>
</evidence>
<feature type="transmembrane region" description="Helical" evidence="1">
    <location>
        <begin position="43"/>
        <end position="66"/>
    </location>
</feature>
<dbReference type="EMBL" id="JACEIK010008560">
    <property type="protein sequence ID" value="MCE3051442.1"/>
    <property type="molecule type" value="Genomic_DNA"/>
</dbReference>
<organism evidence="2 3">
    <name type="scientific">Datura stramonium</name>
    <name type="common">Jimsonweed</name>
    <name type="synonym">Common thornapple</name>
    <dbReference type="NCBI Taxonomy" id="4076"/>
    <lineage>
        <taxon>Eukaryota</taxon>
        <taxon>Viridiplantae</taxon>
        <taxon>Streptophyta</taxon>
        <taxon>Embryophyta</taxon>
        <taxon>Tracheophyta</taxon>
        <taxon>Spermatophyta</taxon>
        <taxon>Magnoliopsida</taxon>
        <taxon>eudicotyledons</taxon>
        <taxon>Gunneridae</taxon>
        <taxon>Pentapetalae</taxon>
        <taxon>asterids</taxon>
        <taxon>lamiids</taxon>
        <taxon>Solanales</taxon>
        <taxon>Solanaceae</taxon>
        <taxon>Solanoideae</taxon>
        <taxon>Datureae</taxon>
        <taxon>Datura</taxon>
    </lineage>
</organism>
<evidence type="ECO:0000256" key="1">
    <source>
        <dbReference type="SAM" id="Phobius"/>
    </source>
</evidence>
<gene>
    <name evidence="2" type="ORF">HAX54_049847</name>
</gene>
<name>A0ABS8WNL5_DATST</name>